<proteinExistence type="predicted"/>
<evidence type="ECO:0000313" key="3">
    <source>
        <dbReference type="Proteomes" id="UP001347796"/>
    </source>
</evidence>
<evidence type="ECO:0000313" key="2">
    <source>
        <dbReference type="EMBL" id="KAK6196415.1"/>
    </source>
</evidence>
<gene>
    <name evidence="2" type="ORF">SNE40_001645</name>
</gene>
<dbReference type="PROSITE" id="PS50878">
    <property type="entry name" value="RT_POL"/>
    <property type="match status" value="1"/>
</dbReference>
<feature type="domain" description="Reverse transcriptase" evidence="1">
    <location>
        <begin position="167"/>
        <end position="431"/>
    </location>
</feature>
<dbReference type="AlphaFoldDB" id="A0AAN8KGD7"/>
<keyword evidence="3" id="KW-1185">Reference proteome</keyword>
<dbReference type="EMBL" id="JAZGQO010000001">
    <property type="protein sequence ID" value="KAK6196415.1"/>
    <property type="molecule type" value="Genomic_DNA"/>
</dbReference>
<protein>
    <recommendedName>
        <fullName evidence="1">Reverse transcriptase domain-containing protein</fullName>
    </recommendedName>
</protein>
<comment type="caution">
    <text evidence="2">The sequence shown here is derived from an EMBL/GenBank/DDBJ whole genome shotgun (WGS) entry which is preliminary data.</text>
</comment>
<organism evidence="2 3">
    <name type="scientific">Patella caerulea</name>
    <name type="common">Rayed Mediterranean limpet</name>
    <dbReference type="NCBI Taxonomy" id="87958"/>
    <lineage>
        <taxon>Eukaryota</taxon>
        <taxon>Metazoa</taxon>
        <taxon>Spiralia</taxon>
        <taxon>Lophotrochozoa</taxon>
        <taxon>Mollusca</taxon>
        <taxon>Gastropoda</taxon>
        <taxon>Patellogastropoda</taxon>
        <taxon>Patelloidea</taxon>
        <taxon>Patellidae</taxon>
        <taxon>Patella</taxon>
    </lineage>
</organism>
<accession>A0AAN8KGD7</accession>
<dbReference type="CDD" id="cd01650">
    <property type="entry name" value="RT_nLTR_like"/>
    <property type="match status" value="1"/>
</dbReference>
<reference evidence="2 3" key="1">
    <citation type="submission" date="2024-01" db="EMBL/GenBank/DDBJ databases">
        <title>The genome of the rayed Mediterranean limpet Patella caerulea (Linnaeus, 1758).</title>
        <authorList>
            <person name="Anh-Thu Weber A."/>
            <person name="Halstead-Nussloch G."/>
        </authorList>
    </citation>
    <scope>NUCLEOTIDE SEQUENCE [LARGE SCALE GENOMIC DNA]</scope>
    <source>
        <strain evidence="2">AATW-2023a</strain>
        <tissue evidence="2">Whole specimen</tissue>
    </source>
</reference>
<dbReference type="InterPro" id="IPR043502">
    <property type="entry name" value="DNA/RNA_pol_sf"/>
</dbReference>
<dbReference type="SUPFAM" id="SSF56672">
    <property type="entry name" value="DNA/RNA polymerases"/>
    <property type="match status" value="1"/>
</dbReference>
<dbReference type="InterPro" id="IPR000477">
    <property type="entry name" value="RT_dom"/>
</dbReference>
<dbReference type="Pfam" id="PF00078">
    <property type="entry name" value="RVT_1"/>
    <property type="match status" value="1"/>
</dbReference>
<name>A0AAN8KGD7_PATCE</name>
<dbReference type="PANTHER" id="PTHR33332">
    <property type="entry name" value="REVERSE TRANSCRIPTASE DOMAIN-CONTAINING PROTEIN"/>
    <property type="match status" value="1"/>
</dbReference>
<dbReference type="Proteomes" id="UP001347796">
    <property type="component" value="Unassembled WGS sequence"/>
</dbReference>
<evidence type="ECO:0000259" key="1">
    <source>
        <dbReference type="PROSITE" id="PS50878"/>
    </source>
</evidence>
<sequence>MKKLERKAEQVWRTTKLEIHRQLYVKAKFQTTRCIREAKQTYILNKLQDASTNPKQIYQIINSLTKPKSSNILPDTNNPTVLADNFSEFFQNKVEKIMQNFDSNNTTYLTPFAGKPLNQFSTVTTEQIAKLISSSALKSCSLDPIPTNITKSCISELAPVITDIVNSCIEMGIVPDQMKLALVNPLLKKPSLDPDELKNYRPVSNLSFISKIMEKVVAEQMICHLRCNNLIEPYQSAYKSKHSTETALMRVQNDILKEMDANKTVFLVLLDLSAAFDTLEHQSVLRRLSAEFGITETALSWFTSYLCGRFQTVVVNGHSAKPGAVKYGVPQGSVLGPLLFTTYTSSLGTIIRRNNQKYQLYADDTQLYICFEHSNEQDEIGKLEKCLSEIRYWMKANKLKLNDDKTELLKIGSKYHVSKTKSNSLKIGDTVVEANTKSVRNLGVHFNSLCDMSDNITSVCKSVNFHLHNIGKIRNFIDQSTAKMLVNSLVTSRIDYCNSLLYNSPKYQIGRLQKLQNKAARIVTRSKTSENISPILKELHWLPIKYRIEFKILSMTYATLNCEFVPEYLKDLLAPYTPSRTLRSSSSNLLVKPKNKTIVGTRTFSYAAPELWNGLNESMKNASSITTFRKNLKTVLFQRAFKC</sequence>